<dbReference type="Gene3D" id="3.10.20.620">
    <property type="match status" value="1"/>
</dbReference>
<comment type="function">
    <text evidence="5">Involved in cytoplasm to vacuole transport (Cvt) and autophagic vesicle formation.</text>
</comment>
<feature type="region of interest" description="Disordered" evidence="6">
    <location>
        <begin position="1"/>
        <end position="26"/>
    </location>
</feature>
<keyword evidence="5" id="KW-0813">Transport</keyword>
<keyword evidence="11" id="KW-1185">Reference proteome</keyword>
<evidence type="ECO:0000256" key="5">
    <source>
        <dbReference type="RuleBase" id="RU361202"/>
    </source>
</evidence>
<dbReference type="Pfam" id="PF04106">
    <property type="entry name" value="ATG5_UblB"/>
    <property type="match status" value="1"/>
</dbReference>
<dbReference type="GO" id="GO:0006995">
    <property type="term" value="P:cellular response to nitrogen starvation"/>
    <property type="evidence" value="ECO:0007669"/>
    <property type="project" value="TreeGrafter"/>
</dbReference>
<name>A0A9P6R7A4_9FUNG</name>
<reference evidence="10" key="1">
    <citation type="journal article" date="2020" name="Fungal Divers.">
        <title>Resolving the Mortierellaceae phylogeny through synthesis of multi-gene phylogenetics and phylogenomics.</title>
        <authorList>
            <person name="Vandepol N."/>
            <person name="Liber J."/>
            <person name="Desiro A."/>
            <person name="Na H."/>
            <person name="Kennedy M."/>
            <person name="Barry K."/>
            <person name="Grigoriev I.V."/>
            <person name="Miller A.N."/>
            <person name="O'Donnell K."/>
            <person name="Stajich J.E."/>
            <person name="Bonito G."/>
        </authorList>
    </citation>
    <scope>NUCLEOTIDE SEQUENCE</scope>
    <source>
        <strain evidence="10">REB-010B</strain>
    </source>
</reference>
<comment type="similarity">
    <text evidence="1 5">Belongs to the ATG5 family.</text>
</comment>
<dbReference type="InterPro" id="IPR042526">
    <property type="entry name" value="Atg5_HR"/>
</dbReference>
<dbReference type="Gene3D" id="1.10.246.190">
    <property type="entry name" value="Autophagy protein Apg5, helix rich domain"/>
    <property type="match status" value="1"/>
</dbReference>
<keyword evidence="2 5" id="KW-1017">Isopeptide bond</keyword>
<keyword evidence="3 5" id="KW-0832">Ubl conjugation</keyword>
<dbReference type="InterPro" id="IPR048939">
    <property type="entry name" value="ATG5_UblA"/>
</dbReference>
<dbReference type="GO" id="GO:0034045">
    <property type="term" value="C:phagophore assembly site membrane"/>
    <property type="evidence" value="ECO:0007669"/>
    <property type="project" value="UniProtKB-SubCell"/>
</dbReference>
<dbReference type="PANTHER" id="PTHR13040:SF2">
    <property type="entry name" value="AUTOPHAGY PROTEIN 5"/>
    <property type="match status" value="1"/>
</dbReference>
<sequence length="306" mass="34458">MPPLPDKGKTPAATASTSNTTPAPHNPIAKVIWDGSIPIQFSWDKAEATAVGSNAVESFFYEAPRCSYFSLLTSHVRKHFVDMALHFIGDDAEIWYDYEGTPLKWHYPIGLLYDIHGLQASAGRGMNGSLLPWKITVHFQNFPADKLIKSQAIDSCQDYFMSMIKEADYLRNGSTKKVMNLSKSDQTQLWDGLWSNNYDKFWGINHKLTTNDNVVARHLPVRIYMPENCPVIQDLVPSVDENNQHRTLRQVLNQSLPDIFPLVETGTPVATAMIHGIIPSLDTSVIWASQNMSYPDNFLHLVVIIK</sequence>
<feature type="domain" description="Autophagy protein ATG5 alpha-helical bundle region" evidence="8">
    <location>
        <begin position="154"/>
        <end position="209"/>
    </location>
</feature>
<evidence type="ECO:0000256" key="3">
    <source>
        <dbReference type="ARBA" id="ARBA00022843"/>
    </source>
</evidence>
<comment type="subunit">
    <text evidence="5">Conjugated with ATG12.</text>
</comment>
<accession>A0A9P6R7A4</accession>
<evidence type="ECO:0000256" key="1">
    <source>
        <dbReference type="ARBA" id="ARBA00006910"/>
    </source>
</evidence>
<dbReference type="OrthoDB" id="272162at2759"/>
<dbReference type="Pfam" id="PF20638">
    <property type="entry name" value="ATG5_UblA"/>
    <property type="match status" value="1"/>
</dbReference>
<comment type="subcellular location">
    <subcellularLocation>
        <location evidence="5">Preautophagosomal structure membrane</location>
        <topology evidence="5">Peripheral membrane protein</topology>
    </subcellularLocation>
</comment>
<organism evidence="10 11">
    <name type="scientific">Dissophora globulifera</name>
    <dbReference type="NCBI Taxonomy" id="979702"/>
    <lineage>
        <taxon>Eukaryota</taxon>
        <taxon>Fungi</taxon>
        <taxon>Fungi incertae sedis</taxon>
        <taxon>Mucoromycota</taxon>
        <taxon>Mortierellomycotina</taxon>
        <taxon>Mortierellomycetes</taxon>
        <taxon>Mortierellales</taxon>
        <taxon>Mortierellaceae</taxon>
        <taxon>Dissophora</taxon>
    </lineage>
</organism>
<keyword evidence="4 5" id="KW-0072">Autophagy</keyword>
<protein>
    <recommendedName>
        <fullName evidence="5">Autophagy protein 5</fullName>
    </recommendedName>
</protein>
<dbReference type="GO" id="GO:0061908">
    <property type="term" value="C:phagophore"/>
    <property type="evidence" value="ECO:0007669"/>
    <property type="project" value="TreeGrafter"/>
</dbReference>
<dbReference type="InterPro" id="IPR007239">
    <property type="entry name" value="Atg5"/>
</dbReference>
<evidence type="ECO:0000256" key="6">
    <source>
        <dbReference type="SAM" id="MobiDB-lite"/>
    </source>
</evidence>
<proteinExistence type="inferred from homology"/>
<evidence type="ECO:0000256" key="4">
    <source>
        <dbReference type="ARBA" id="ARBA00023006"/>
    </source>
</evidence>
<evidence type="ECO:0000259" key="9">
    <source>
        <dbReference type="Pfam" id="PF20638"/>
    </source>
</evidence>
<dbReference type="GO" id="GO:0005776">
    <property type="term" value="C:autophagosome"/>
    <property type="evidence" value="ECO:0007669"/>
    <property type="project" value="TreeGrafter"/>
</dbReference>
<dbReference type="Gene3D" id="3.10.20.90">
    <property type="entry name" value="Phosphatidylinositol 3-kinase Catalytic Subunit, Chain A, domain 1"/>
    <property type="match status" value="1"/>
</dbReference>
<feature type="domain" description="Autophagy protein ATG5 UblA" evidence="9">
    <location>
        <begin position="32"/>
        <end position="139"/>
    </location>
</feature>
<dbReference type="EMBL" id="JAAAIP010000944">
    <property type="protein sequence ID" value="KAG0311301.1"/>
    <property type="molecule type" value="Genomic_DNA"/>
</dbReference>
<dbReference type="GO" id="GO:0034274">
    <property type="term" value="C:Atg12-Atg5-Atg16 complex"/>
    <property type="evidence" value="ECO:0007669"/>
    <property type="project" value="TreeGrafter"/>
</dbReference>
<dbReference type="InterPro" id="IPR048940">
    <property type="entry name" value="ATG5_HBR"/>
</dbReference>
<evidence type="ECO:0000313" key="10">
    <source>
        <dbReference type="EMBL" id="KAG0311301.1"/>
    </source>
</evidence>
<dbReference type="Proteomes" id="UP000738325">
    <property type="component" value="Unassembled WGS sequence"/>
</dbReference>
<dbReference type="PANTHER" id="PTHR13040">
    <property type="entry name" value="AUTOPHAGY PROTEIN 5"/>
    <property type="match status" value="1"/>
</dbReference>
<evidence type="ECO:0000256" key="2">
    <source>
        <dbReference type="ARBA" id="ARBA00022499"/>
    </source>
</evidence>
<keyword evidence="5" id="KW-0472">Membrane</keyword>
<dbReference type="AlphaFoldDB" id="A0A9P6R7A4"/>
<dbReference type="GO" id="GO:0044233">
    <property type="term" value="C:mitochondria-associated endoplasmic reticulum membrane contact site"/>
    <property type="evidence" value="ECO:0007669"/>
    <property type="project" value="TreeGrafter"/>
</dbReference>
<dbReference type="GO" id="GO:0000422">
    <property type="term" value="P:autophagy of mitochondrion"/>
    <property type="evidence" value="ECO:0007669"/>
    <property type="project" value="TreeGrafter"/>
</dbReference>
<evidence type="ECO:0000259" key="8">
    <source>
        <dbReference type="Pfam" id="PF20637"/>
    </source>
</evidence>
<feature type="domain" description="Autophagy protein ATG5 UblB" evidence="7">
    <location>
        <begin position="218"/>
        <end position="303"/>
    </location>
</feature>
<dbReference type="InterPro" id="IPR042527">
    <property type="entry name" value="Atg5_UblA_dom_sf"/>
</dbReference>
<dbReference type="InterPro" id="IPR048318">
    <property type="entry name" value="ATG5_UblB"/>
</dbReference>
<dbReference type="GO" id="GO:0019776">
    <property type="term" value="F:Atg8-family ligase activity"/>
    <property type="evidence" value="ECO:0007669"/>
    <property type="project" value="TreeGrafter"/>
</dbReference>
<dbReference type="GO" id="GO:0034727">
    <property type="term" value="P:piecemeal microautophagy of the nucleus"/>
    <property type="evidence" value="ECO:0007669"/>
    <property type="project" value="TreeGrafter"/>
</dbReference>
<evidence type="ECO:0000259" key="7">
    <source>
        <dbReference type="Pfam" id="PF04106"/>
    </source>
</evidence>
<evidence type="ECO:0000313" key="11">
    <source>
        <dbReference type="Proteomes" id="UP000738325"/>
    </source>
</evidence>
<dbReference type="Pfam" id="PF20637">
    <property type="entry name" value="ATG5_HBR"/>
    <property type="match status" value="1"/>
</dbReference>
<comment type="caution">
    <text evidence="10">The sequence shown here is derived from an EMBL/GenBank/DDBJ whole genome shotgun (WGS) entry which is preliminary data.</text>
</comment>
<gene>
    <name evidence="10" type="primary">ATG5_2</name>
    <name evidence="10" type="ORF">BGZ99_010273</name>
</gene>
<feature type="compositionally biased region" description="Low complexity" evidence="6">
    <location>
        <begin position="10"/>
        <end position="23"/>
    </location>
</feature>